<dbReference type="CDD" id="cd15831">
    <property type="entry name" value="BTAD"/>
    <property type="match status" value="1"/>
</dbReference>
<accession>A0A5B2XES1</accession>
<evidence type="ECO:0000259" key="7">
    <source>
        <dbReference type="PROSITE" id="PS51755"/>
    </source>
</evidence>
<dbReference type="Pfam" id="PF03704">
    <property type="entry name" value="BTAD"/>
    <property type="match status" value="1"/>
</dbReference>
<dbReference type="SMART" id="SM00862">
    <property type="entry name" value="Trans_reg_C"/>
    <property type="match status" value="1"/>
</dbReference>
<dbReference type="Pfam" id="PF13424">
    <property type="entry name" value="TPR_12"/>
    <property type="match status" value="1"/>
</dbReference>
<evidence type="ECO:0000256" key="5">
    <source>
        <dbReference type="PROSITE-ProRule" id="PRU00339"/>
    </source>
</evidence>
<keyword evidence="9" id="KW-1185">Reference proteome</keyword>
<feature type="domain" description="OmpR/PhoB-type" evidence="7">
    <location>
        <begin position="1"/>
        <end position="93"/>
    </location>
</feature>
<proteinExistence type="inferred from homology"/>
<comment type="similarity">
    <text evidence="1">Belongs to the AfsR/DnrI/RedD regulatory family.</text>
</comment>
<dbReference type="SMART" id="SM00028">
    <property type="entry name" value="TPR"/>
    <property type="match status" value="6"/>
</dbReference>
<dbReference type="GO" id="GO:0003677">
    <property type="term" value="F:DNA binding"/>
    <property type="evidence" value="ECO:0007669"/>
    <property type="project" value="UniProtKB-UniRule"/>
</dbReference>
<dbReference type="EMBL" id="VUOB01000027">
    <property type="protein sequence ID" value="KAA2261604.1"/>
    <property type="molecule type" value="Genomic_DNA"/>
</dbReference>
<dbReference type="SUPFAM" id="SSF48452">
    <property type="entry name" value="TPR-like"/>
    <property type="match status" value="3"/>
</dbReference>
<keyword evidence="2" id="KW-0805">Transcription regulation</keyword>
<reference evidence="8 9" key="2">
    <citation type="submission" date="2019-09" db="EMBL/GenBank/DDBJ databases">
        <authorList>
            <person name="Jin C."/>
        </authorList>
    </citation>
    <scope>NUCLEOTIDE SEQUENCE [LARGE SCALE GENOMIC DNA]</scope>
    <source>
        <strain evidence="8 9">AN110305</strain>
    </source>
</reference>
<sequence length="1080" mass="114645">MYYAILGPVEAIADGAVVRIDRPQRRAVLAYLLLNANRPVPADRLADALWGPATPASARAQVHQAVSEIRRRLRVVGAEHRLATQSAGYCLAVDGTELDVSVFGERVARARAAFGAGDPDSAHGLVREALDLWRGQPLADVRAAYVDAARIRLEEQRLGAFEQLGDAGLALGLHDELVDELAPLVAANPLRERLVGHLVLALHRAGRQAEALIVARDFRARLADEQGLDPSRVFTELERAVLRADPVLDVASTISARLPTPAQLPRSAATFVGRDAQLAELDALLAEPGPVGGSDTQVGVIVGNAGAGKTTLAVRWAHRVSERFPDGQLHVDLQGYSATAPLRPVDALAQCLRALGVPPRQLPVDESEAAGLYRSLLANRRMLVLLDNAREPGQVRPLLPGSGRSLVLVTSRDQFDGLVARDGASRIRLGVLPEDDAVALLDGCVGGGRVARERAASVELARLCSGLPLALRVAAARLETHPHRTISSYVEELRAGDRMAALSLAGDRTATVPAAFDLSYAALRPDAARVFRLLGLVPGPDVTVAAVAALAGIDAAAAGQLLADLTRIHLVEERDDGRFVLHDLLRDYAVRLAARHERESAEALARLFEFYLASSDAAARMLYPHRLRLPTASLPRPAPPGFADQSAALAWLDAERRNLIAIAGHASRHGPGRITWELCDVLRGYFWLRNNSLDLLAVSEGALAAGAAAEQLHAQAIAQSGFGEAYFMLNDRTNSLARLRAALDLTRAAGWRAGEATALSNLGGVCGVYGRPREAAAFLSDAVDLDRELGLTRMLGQPTFNLASVCRDLGRLTGAAEHLAQAGDIARDGGSVGSVARVLNLSALVEHDLGRSAAALRRGVEALRLYRELGDRRGETSALCALAVVCRDFGRDAMALRLAEVACARGGDFHPEQIEALRLLGGLHLRLGRAEEALAILRRALLLATDTGSEVGAVAVRIGLAAVLSGVGDQDTALRCARRMLRFCRRHGFGLLAAEALLTLADICLARAEFPAARGFAEEAADRYAAMAHPRGQALAATLASRISAAEGAPDAAGHAADAERHRAAVIAPDRADWAALPIG</sequence>
<dbReference type="RefSeq" id="WP_149850399.1">
    <property type="nucleotide sequence ID" value="NZ_VUOB01000027.1"/>
</dbReference>
<keyword evidence="3 6" id="KW-0238">DNA-binding</keyword>
<dbReference type="SUPFAM" id="SSF52540">
    <property type="entry name" value="P-loop containing nucleoside triphosphate hydrolases"/>
    <property type="match status" value="1"/>
</dbReference>
<dbReference type="SMART" id="SM01043">
    <property type="entry name" value="BTAD"/>
    <property type="match status" value="1"/>
</dbReference>
<dbReference type="InterPro" id="IPR016032">
    <property type="entry name" value="Sig_transdc_resp-reg_C-effctor"/>
</dbReference>
<gene>
    <name evidence="8" type="ORF">F0L68_16125</name>
</gene>
<evidence type="ECO:0000256" key="1">
    <source>
        <dbReference type="ARBA" id="ARBA00005820"/>
    </source>
</evidence>
<comment type="caution">
    <text evidence="8">The sequence shown here is derived from an EMBL/GenBank/DDBJ whole genome shotgun (WGS) entry which is preliminary data.</text>
</comment>
<dbReference type="InterPro" id="IPR019734">
    <property type="entry name" value="TPR_rpt"/>
</dbReference>
<dbReference type="InterPro" id="IPR011990">
    <property type="entry name" value="TPR-like_helical_dom_sf"/>
</dbReference>
<dbReference type="InterPro" id="IPR036388">
    <property type="entry name" value="WH-like_DNA-bd_sf"/>
</dbReference>
<dbReference type="InterPro" id="IPR036390">
    <property type="entry name" value="WH_DNA-bd_sf"/>
</dbReference>
<dbReference type="GO" id="GO:0043531">
    <property type="term" value="F:ADP binding"/>
    <property type="evidence" value="ECO:0007669"/>
    <property type="project" value="InterPro"/>
</dbReference>
<dbReference type="Gene3D" id="1.25.40.10">
    <property type="entry name" value="Tetratricopeptide repeat domain"/>
    <property type="match status" value="3"/>
</dbReference>
<dbReference type="GO" id="GO:0000160">
    <property type="term" value="P:phosphorelay signal transduction system"/>
    <property type="evidence" value="ECO:0007669"/>
    <property type="project" value="InterPro"/>
</dbReference>
<dbReference type="Gene3D" id="3.40.50.300">
    <property type="entry name" value="P-loop containing nucleotide triphosphate hydrolases"/>
    <property type="match status" value="1"/>
</dbReference>
<name>A0A5B2XES1_9PSEU</name>
<dbReference type="InterPro" id="IPR005158">
    <property type="entry name" value="BTAD"/>
</dbReference>
<dbReference type="OrthoDB" id="3311584at2"/>
<dbReference type="SUPFAM" id="SSF46894">
    <property type="entry name" value="C-terminal effector domain of the bipartite response regulators"/>
    <property type="match status" value="1"/>
</dbReference>
<dbReference type="InterPro" id="IPR001867">
    <property type="entry name" value="OmpR/PhoB-type_DNA-bd"/>
</dbReference>
<dbReference type="PANTHER" id="PTHR35807">
    <property type="entry name" value="TRANSCRIPTIONAL REGULATOR REDD-RELATED"/>
    <property type="match status" value="1"/>
</dbReference>
<evidence type="ECO:0000313" key="8">
    <source>
        <dbReference type="EMBL" id="KAA2261604.1"/>
    </source>
</evidence>
<dbReference type="SUPFAM" id="SSF46785">
    <property type="entry name" value="Winged helix' DNA-binding domain"/>
    <property type="match status" value="1"/>
</dbReference>
<dbReference type="AlphaFoldDB" id="A0A5B2XES1"/>
<evidence type="ECO:0000313" key="9">
    <source>
        <dbReference type="Proteomes" id="UP000323454"/>
    </source>
</evidence>
<dbReference type="Pfam" id="PF00486">
    <property type="entry name" value="Trans_reg_C"/>
    <property type="match status" value="1"/>
</dbReference>
<keyword evidence="4" id="KW-0804">Transcription</keyword>
<dbReference type="Gene3D" id="1.10.10.10">
    <property type="entry name" value="Winged helix-like DNA-binding domain superfamily/Winged helix DNA-binding domain"/>
    <property type="match status" value="2"/>
</dbReference>
<evidence type="ECO:0000256" key="6">
    <source>
        <dbReference type="PROSITE-ProRule" id="PRU01091"/>
    </source>
</evidence>
<protein>
    <submittedName>
        <fullName evidence="8">Tetratricopeptide repeat protein</fullName>
    </submittedName>
</protein>
<dbReference type="GO" id="GO:0006355">
    <property type="term" value="P:regulation of DNA-templated transcription"/>
    <property type="evidence" value="ECO:0007669"/>
    <property type="project" value="InterPro"/>
</dbReference>
<dbReference type="PRINTS" id="PR00364">
    <property type="entry name" value="DISEASERSIST"/>
</dbReference>
<dbReference type="PANTHER" id="PTHR35807:SF1">
    <property type="entry name" value="TRANSCRIPTIONAL REGULATOR REDD"/>
    <property type="match status" value="1"/>
</dbReference>
<dbReference type="PROSITE" id="PS51755">
    <property type="entry name" value="OMPR_PHOB"/>
    <property type="match status" value="1"/>
</dbReference>
<dbReference type="PROSITE" id="PS50005">
    <property type="entry name" value="TPR"/>
    <property type="match status" value="1"/>
</dbReference>
<dbReference type="InterPro" id="IPR027417">
    <property type="entry name" value="P-loop_NTPase"/>
</dbReference>
<evidence type="ECO:0000256" key="3">
    <source>
        <dbReference type="ARBA" id="ARBA00023125"/>
    </source>
</evidence>
<evidence type="ECO:0000256" key="4">
    <source>
        <dbReference type="ARBA" id="ARBA00023163"/>
    </source>
</evidence>
<feature type="repeat" description="TPR" evidence="5">
    <location>
        <begin position="914"/>
        <end position="947"/>
    </location>
</feature>
<feature type="DNA-binding region" description="OmpR/PhoB-type" evidence="6">
    <location>
        <begin position="1"/>
        <end position="93"/>
    </location>
</feature>
<evidence type="ECO:0000256" key="2">
    <source>
        <dbReference type="ARBA" id="ARBA00023015"/>
    </source>
</evidence>
<reference evidence="8 9" key="1">
    <citation type="submission" date="2019-09" db="EMBL/GenBank/DDBJ databases">
        <title>Goodfellowia gen. nov., a new genus of the Pseudonocardineae related to Actinoalloteichus, containing Goodfellowia coeruleoviolacea gen. nov., comb. nov. gen. nov., comb. nov.</title>
        <authorList>
            <person name="Labeda D."/>
        </authorList>
    </citation>
    <scope>NUCLEOTIDE SEQUENCE [LARGE SCALE GENOMIC DNA]</scope>
    <source>
        <strain evidence="8 9">AN110305</strain>
    </source>
</reference>
<keyword evidence="5" id="KW-0802">TPR repeat</keyword>
<dbReference type="InterPro" id="IPR051677">
    <property type="entry name" value="AfsR-DnrI-RedD_regulator"/>
</dbReference>
<dbReference type="Proteomes" id="UP000323454">
    <property type="component" value="Unassembled WGS sequence"/>
</dbReference>
<organism evidence="8 9">
    <name type="scientific">Solihabitans fulvus</name>
    <dbReference type="NCBI Taxonomy" id="1892852"/>
    <lineage>
        <taxon>Bacteria</taxon>
        <taxon>Bacillati</taxon>
        <taxon>Actinomycetota</taxon>
        <taxon>Actinomycetes</taxon>
        <taxon>Pseudonocardiales</taxon>
        <taxon>Pseudonocardiaceae</taxon>
        <taxon>Solihabitans</taxon>
    </lineage>
</organism>